<dbReference type="SUPFAM" id="SSF53098">
    <property type="entry name" value="Ribonuclease H-like"/>
    <property type="match status" value="1"/>
</dbReference>
<dbReference type="InParanoid" id="C5KKY2"/>
<keyword evidence="4" id="KW-0255">Endonuclease</keyword>
<dbReference type="AlphaFoldDB" id="C5KKY2"/>
<dbReference type="InterPro" id="IPR012337">
    <property type="entry name" value="RNaseH-like_sf"/>
</dbReference>
<evidence type="ECO:0000256" key="2">
    <source>
        <dbReference type="ARBA" id="ARBA00022695"/>
    </source>
</evidence>
<sequence>HCPNCQLGKWYEPFNPQPLVFRRGMTRFSALQLDFMGPMDSFVRANQPACPGNNMYVLVMVDEGSRAVLSLLVPNTSALVVITSLLIWFQVYGVPSYVQLDGAGAHVSEELSIFARTWNFHLSIGIARRPQTQGLVEGVVRDLKCGLQTNATSNTALPWYISVMVSSFVHNQSSLMGTRLSPHNLAVGSDLDE</sequence>
<name>C5KKY2_PERM5</name>
<dbReference type="RefSeq" id="XP_002783064.1">
    <property type="nucleotide sequence ID" value="XM_002783018.1"/>
</dbReference>
<evidence type="ECO:0000256" key="5">
    <source>
        <dbReference type="ARBA" id="ARBA00022801"/>
    </source>
</evidence>
<dbReference type="GO" id="GO:0015074">
    <property type="term" value="P:DNA integration"/>
    <property type="evidence" value="ECO:0007669"/>
    <property type="project" value="InterPro"/>
</dbReference>
<dbReference type="Proteomes" id="UP000007800">
    <property type="component" value="Unassembled WGS sequence"/>
</dbReference>
<reference evidence="8 9" key="1">
    <citation type="submission" date="2008-07" db="EMBL/GenBank/DDBJ databases">
        <authorList>
            <person name="El-Sayed N."/>
            <person name="Caler E."/>
            <person name="Inman J."/>
            <person name="Amedeo P."/>
            <person name="Hass B."/>
            <person name="Wortman J."/>
        </authorList>
    </citation>
    <scope>NUCLEOTIDE SEQUENCE [LARGE SCALE GENOMIC DNA]</scope>
    <source>
        <strain evidence="9">ATCC 50983 / TXsc</strain>
    </source>
</reference>
<keyword evidence="3" id="KW-0540">Nuclease</keyword>
<dbReference type="GO" id="GO:0004519">
    <property type="term" value="F:endonuclease activity"/>
    <property type="evidence" value="ECO:0007669"/>
    <property type="project" value="UniProtKB-KW"/>
</dbReference>
<evidence type="ECO:0000256" key="3">
    <source>
        <dbReference type="ARBA" id="ARBA00022722"/>
    </source>
</evidence>
<feature type="non-terminal residue" evidence="8">
    <location>
        <position position="1"/>
    </location>
</feature>
<dbReference type="InterPro" id="IPR001584">
    <property type="entry name" value="Integrase_cat-core"/>
</dbReference>
<dbReference type="PROSITE" id="PS50994">
    <property type="entry name" value="INTEGRASE"/>
    <property type="match status" value="1"/>
</dbReference>
<dbReference type="PANTHER" id="PTHR41694:SF3">
    <property type="entry name" value="RNA-DIRECTED DNA POLYMERASE-RELATED"/>
    <property type="match status" value="1"/>
</dbReference>
<evidence type="ECO:0000256" key="4">
    <source>
        <dbReference type="ARBA" id="ARBA00022759"/>
    </source>
</evidence>
<keyword evidence="6" id="KW-0695">RNA-directed DNA polymerase</keyword>
<organism evidence="9">
    <name type="scientific">Perkinsus marinus (strain ATCC 50983 / TXsc)</name>
    <dbReference type="NCBI Taxonomy" id="423536"/>
    <lineage>
        <taxon>Eukaryota</taxon>
        <taxon>Sar</taxon>
        <taxon>Alveolata</taxon>
        <taxon>Perkinsozoa</taxon>
        <taxon>Perkinsea</taxon>
        <taxon>Perkinsida</taxon>
        <taxon>Perkinsidae</taxon>
        <taxon>Perkinsus</taxon>
    </lineage>
</organism>
<protein>
    <recommendedName>
        <fullName evidence="7">Integrase catalytic domain-containing protein</fullName>
    </recommendedName>
</protein>
<evidence type="ECO:0000256" key="6">
    <source>
        <dbReference type="ARBA" id="ARBA00022918"/>
    </source>
</evidence>
<feature type="non-terminal residue" evidence="8">
    <location>
        <position position="193"/>
    </location>
</feature>
<dbReference type="GO" id="GO:0035613">
    <property type="term" value="F:RNA stem-loop binding"/>
    <property type="evidence" value="ECO:0007669"/>
    <property type="project" value="TreeGrafter"/>
</dbReference>
<accession>C5KKY2</accession>
<keyword evidence="9" id="KW-1185">Reference proteome</keyword>
<dbReference type="PANTHER" id="PTHR41694">
    <property type="entry name" value="ENDOGENOUS RETROVIRUS GROUP K MEMBER POL PROTEIN"/>
    <property type="match status" value="1"/>
</dbReference>
<dbReference type="OrthoDB" id="8187670at2759"/>
<dbReference type="GeneID" id="9061654"/>
<gene>
    <name evidence="8" type="ORF">Pmar_PMAR018443</name>
</gene>
<dbReference type="EMBL" id="GG673854">
    <property type="protein sequence ID" value="EER14860.1"/>
    <property type="molecule type" value="Genomic_DNA"/>
</dbReference>
<dbReference type="InterPro" id="IPR036397">
    <property type="entry name" value="RNaseH_sf"/>
</dbReference>
<keyword evidence="5" id="KW-0378">Hydrolase</keyword>
<evidence type="ECO:0000313" key="8">
    <source>
        <dbReference type="EMBL" id="EER14860.1"/>
    </source>
</evidence>
<evidence type="ECO:0000313" key="9">
    <source>
        <dbReference type="Proteomes" id="UP000007800"/>
    </source>
</evidence>
<dbReference type="Gene3D" id="3.30.420.10">
    <property type="entry name" value="Ribonuclease H-like superfamily/Ribonuclease H"/>
    <property type="match status" value="1"/>
</dbReference>
<dbReference type="GO" id="GO:0016787">
    <property type="term" value="F:hydrolase activity"/>
    <property type="evidence" value="ECO:0007669"/>
    <property type="project" value="UniProtKB-KW"/>
</dbReference>
<feature type="domain" description="Integrase catalytic" evidence="7">
    <location>
        <begin position="14"/>
        <end position="190"/>
    </location>
</feature>
<proteinExistence type="predicted"/>
<evidence type="ECO:0000256" key="1">
    <source>
        <dbReference type="ARBA" id="ARBA00022679"/>
    </source>
</evidence>
<evidence type="ECO:0000259" key="7">
    <source>
        <dbReference type="PROSITE" id="PS50994"/>
    </source>
</evidence>
<keyword evidence="2" id="KW-0548">Nucleotidyltransferase</keyword>
<dbReference type="GO" id="GO:0003964">
    <property type="term" value="F:RNA-directed DNA polymerase activity"/>
    <property type="evidence" value="ECO:0007669"/>
    <property type="project" value="UniProtKB-KW"/>
</dbReference>
<keyword evidence="1" id="KW-0808">Transferase</keyword>